<reference evidence="5" key="1">
    <citation type="journal article" date="2019" name="Int. J. Syst. Evol. Microbiol.">
        <title>The Global Catalogue of Microorganisms (GCM) 10K type strain sequencing project: providing services to taxonomists for standard genome sequencing and annotation.</title>
        <authorList>
            <consortium name="The Broad Institute Genomics Platform"/>
            <consortium name="The Broad Institute Genome Sequencing Center for Infectious Disease"/>
            <person name="Wu L."/>
            <person name="Ma J."/>
        </authorList>
    </citation>
    <scope>NUCLEOTIDE SEQUENCE [LARGE SCALE GENOMIC DNA]</scope>
    <source>
        <strain evidence="5">JCM 3399</strain>
    </source>
</reference>
<dbReference type="PANTHER" id="PTHR16305:SF35">
    <property type="entry name" value="TRANSCRIPTIONAL ACTIVATOR DOMAIN"/>
    <property type="match status" value="1"/>
</dbReference>
<organism evidence="4 5">
    <name type="scientific">Streptomyces albospinus</name>
    <dbReference type="NCBI Taxonomy" id="285515"/>
    <lineage>
        <taxon>Bacteria</taxon>
        <taxon>Bacillati</taxon>
        <taxon>Actinomycetota</taxon>
        <taxon>Actinomycetes</taxon>
        <taxon>Kitasatosporales</taxon>
        <taxon>Streptomycetaceae</taxon>
        <taxon>Streptomyces</taxon>
    </lineage>
</organism>
<dbReference type="InterPro" id="IPR036388">
    <property type="entry name" value="WH-like_DNA-bd_sf"/>
</dbReference>
<dbReference type="Proteomes" id="UP000654471">
    <property type="component" value="Unassembled WGS sequence"/>
</dbReference>
<proteinExistence type="predicted"/>
<dbReference type="PROSITE" id="PS00622">
    <property type="entry name" value="HTH_LUXR_1"/>
    <property type="match status" value="1"/>
</dbReference>
<dbReference type="InterPro" id="IPR016032">
    <property type="entry name" value="Sig_transdc_resp-reg_C-effctor"/>
</dbReference>
<dbReference type="SUPFAM" id="SSF48452">
    <property type="entry name" value="TPR-like"/>
    <property type="match status" value="2"/>
</dbReference>
<dbReference type="RefSeq" id="WP_189303943.1">
    <property type="nucleotide sequence ID" value="NZ_BMRP01000020.1"/>
</dbReference>
<dbReference type="EMBL" id="BMRP01000020">
    <property type="protein sequence ID" value="GGU80101.1"/>
    <property type="molecule type" value="Genomic_DNA"/>
</dbReference>
<protein>
    <submittedName>
        <fullName evidence="4">LuxR family transcriptional regulator</fullName>
    </submittedName>
</protein>
<keyword evidence="1" id="KW-0547">Nucleotide-binding</keyword>
<keyword evidence="2" id="KW-0067">ATP-binding</keyword>
<dbReference type="InterPro" id="IPR027417">
    <property type="entry name" value="P-loop_NTPase"/>
</dbReference>
<name>A0ABQ2VDT9_9ACTN</name>
<comment type="caution">
    <text evidence="4">The sequence shown here is derived from an EMBL/GenBank/DDBJ whole genome shotgun (WGS) entry which is preliminary data.</text>
</comment>
<evidence type="ECO:0000313" key="4">
    <source>
        <dbReference type="EMBL" id="GGU80101.1"/>
    </source>
</evidence>
<evidence type="ECO:0000259" key="3">
    <source>
        <dbReference type="PROSITE" id="PS50043"/>
    </source>
</evidence>
<dbReference type="PANTHER" id="PTHR16305">
    <property type="entry name" value="TESTICULAR SOLUBLE ADENYLYL CYCLASE"/>
    <property type="match status" value="1"/>
</dbReference>
<dbReference type="SMART" id="SM00421">
    <property type="entry name" value="HTH_LUXR"/>
    <property type="match status" value="1"/>
</dbReference>
<evidence type="ECO:0000256" key="2">
    <source>
        <dbReference type="ARBA" id="ARBA00022840"/>
    </source>
</evidence>
<sequence length="946" mass="101594">MTHPNRLLGREKETATLTRLAARSAAGEGESAFVVGEAGVGKTAVVEQMAAHAESLGMQVLCHTGQEVERQHPFAVISACLAVDDAPTDPHRARVAEILRGEVRYGLPGAIGDAAEADPATVEAMLGLVEELCARGPVALILDDLQWADPASLLVLRRLMASVRQLPLLIIGAYRPVPRVREVDQLVHSIGVRNHTVVELTPLSPPDVSQMLAALSGGRPGPRLRRMAEGAAGNPLYLRELVDALARDGAIDTRGGTAETTARCSPSLPKLIKHRLACLSDDALHALRVAAVVGDNCTLGEFGAVIGRPPHEVLGIITEAQAAGVLRDTGDRLAFRHDLIRHTLADAVTGPVRSMVHLKAAQVLAGAGTAPEHVAEHLLYAAPQGEFLIAWLVESAPRLTTRSPALLLRLLDRALDIADPADPRYGDLRLHHVIAHLSCGHLADADDEARHVLARTQDPGMECAMRWVIVQAALASDRPDLALIESRAARASASLPAIDKNRFHAFSAVCLFAMGDLQQAGARAMAARRTAEDAGDPHALAYALQILAAKGFLEAPGAEAVELARQAVRLPPHSVHPAQHLGLQLALANFYTELDRSHEAQHTLAAARATTEHIGGLFSPWYHLSCALLAFNTGRWDDALADVEAGLDLAQPYAMSRPLRAIAALIALHRGQHDIAQTHLDATASTQDPGSIARFYEYLPLSASVRLDEARNNTKNAYSQLATAFDEGIGHLPGQLILGFLAPDIVRLALAHGDTTTAQRVTTAAQRRADHSNAPNHLGDVYRCQGLVAQDPHLLLEAAGHYRTASRPLHEAHSYTDAAELLAHNQRPAEASARLNQALEIYASLGASRDSARALFRLRSITRSPRRRQDDARCGWDALTTTERIVAGHVAHGHSNPQIGTLMTISRRTVSTHVSNILKKLDMTSRVQLAAEVIRRHGPGDEHPRG</sequence>
<evidence type="ECO:0000256" key="1">
    <source>
        <dbReference type="ARBA" id="ARBA00022741"/>
    </source>
</evidence>
<dbReference type="Gene3D" id="1.10.10.10">
    <property type="entry name" value="Winged helix-like DNA-binding domain superfamily/Winged helix DNA-binding domain"/>
    <property type="match status" value="1"/>
</dbReference>
<dbReference type="InterPro" id="IPR041664">
    <property type="entry name" value="AAA_16"/>
</dbReference>
<accession>A0ABQ2VDT9</accession>
<dbReference type="Gene3D" id="3.40.50.300">
    <property type="entry name" value="P-loop containing nucleotide triphosphate hydrolases"/>
    <property type="match status" value="1"/>
</dbReference>
<dbReference type="Pfam" id="PF13191">
    <property type="entry name" value="AAA_16"/>
    <property type="match status" value="1"/>
</dbReference>
<dbReference type="InterPro" id="IPR011990">
    <property type="entry name" value="TPR-like_helical_dom_sf"/>
</dbReference>
<dbReference type="CDD" id="cd06170">
    <property type="entry name" value="LuxR_C_like"/>
    <property type="match status" value="1"/>
</dbReference>
<dbReference type="Pfam" id="PF00196">
    <property type="entry name" value="GerE"/>
    <property type="match status" value="1"/>
</dbReference>
<evidence type="ECO:0000313" key="5">
    <source>
        <dbReference type="Proteomes" id="UP000654471"/>
    </source>
</evidence>
<dbReference type="InterPro" id="IPR000792">
    <property type="entry name" value="Tscrpt_reg_LuxR_C"/>
</dbReference>
<dbReference type="Gene3D" id="1.25.40.10">
    <property type="entry name" value="Tetratricopeptide repeat domain"/>
    <property type="match status" value="2"/>
</dbReference>
<keyword evidence="5" id="KW-1185">Reference proteome</keyword>
<feature type="domain" description="HTH luxR-type" evidence="3">
    <location>
        <begin position="872"/>
        <end position="937"/>
    </location>
</feature>
<gene>
    <name evidence="4" type="ORF">GCM10010211_52770</name>
</gene>
<dbReference type="PRINTS" id="PR00038">
    <property type="entry name" value="HTHLUXR"/>
</dbReference>
<dbReference type="SUPFAM" id="SSF46894">
    <property type="entry name" value="C-terminal effector domain of the bipartite response regulators"/>
    <property type="match status" value="1"/>
</dbReference>
<dbReference type="SUPFAM" id="SSF52540">
    <property type="entry name" value="P-loop containing nucleoside triphosphate hydrolases"/>
    <property type="match status" value="1"/>
</dbReference>
<dbReference type="PROSITE" id="PS50043">
    <property type="entry name" value="HTH_LUXR_2"/>
    <property type="match status" value="1"/>
</dbReference>